<protein>
    <submittedName>
        <fullName evidence="5">GntR family transcriptional regulator</fullName>
    </submittedName>
</protein>
<evidence type="ECO:0000256" key="3">
    <source>
        <dbReference type="ARBA" id="ARBA00023163"/>
    </source>
</evidence>
<evidence type="ECO:0000259" key="4">
    <source>
        <dbReference type="PROSITE" id="PS50949"/>
    </source>
</evidence>
<keyword evidence="1" id="KW-0805">Transcription regulation</keyword>
<accession>A0A934NT41</accession>
<keyword evidence="3" id="KW-0804">Transcription</keyword>
<dbReference type="SMART" id="SM00345">
    <property type="entry name" value="HTH_GNTR"/>
    <property type="match status" value="1"/>
</dbReference>
<dbReference type="SUPFAM" id="SSF46785">
    <property type="entry name" value="Winged helix' DNA-binding domain"/>
    <property type="match status" value="1"/>
</dbReference>
<dbReference type="Gene3D" id="1.20.120.530">
    <property type="entry name" value="GntR ligand-binding domain-like"/>
    <property type="match status" value="1"/>
</dbReference>
<organism evidence="5 6">
    <name type="scientific">Antrihabitans stalagmiti</name>
    <dbReference type="NCBI Taxonomy" id="2799499"/>
    <lineage>
        <taxon>Bacteria</taxon>
        <taxon>Bacillati</taxon>
        <taxon>Actinomycetota</taxon>
        <taxon>Actinomycetes</taxon>
        <taxon>Mycobacteriales</taxon>
        <taxon>Nocardiaceae</taxon>
        <taxon>Antrihabitans</taxon>
    </lineage>
</organism>
<dbReference type="InterPro" id="IPR036388">
    <property type="entry name" value="WH-like_DNA-bd_sf"/>
</dbReference>
<sequence>MTRLLAPLNAPQTSVVIADQLRERVLDGSYRPGEQLSEANLAAQLAVSRGPVREALQRLAQEGLLVSHRNRGVFVVELSPGDIAEIYAAREAVEQAAARTVFEGNRDLKAAAVARLGMIVAEMPALIAANDWKNLAKQDLKFHATLVEATGNSRLVRIYATLAAESRICMVHLENAYHRPQALTEEHQRLVDLLDTGPWEALAAAIRTHMATAVEDLTMLMAERDRLLDSESGPRTTPTSHGA</sequence>
<dbReference type="InterPro" id="IPR011711">
    <property type="entry name" value="GntR_C"/>
</dbReference>
<evidence type="ECO:0000256" key="2">
    <source>
        <dbReference type="ARBA" id="ARBA00023125"/>
    </source>
</evidence>
<dbReference type="InterPro" id="IPR008920">
    <property type="entry name" value="TF_FadR/GntR_C"/>
</dbReference>
<gene>
    <name evidence="5" type="ORF">JGU71_19130</name>
</gene>
<dbReference type="SUPFAM" id="SSF48008">
    <property type="entry name" value="GntR ligand-binding domain-like"/>
    <property type="match status" value="1"/>
</dbReference>
<dbReference type="PANTHER" id="PTHR43537:SF45">
    <property type="entry name" value="GNTR FAMILY REGULATORY PROTEIN"/>
    <property type="match status" value="1"/>
</dbReference>
<dbReference type="RefSeq" id="WP_199705882.1">
    <property type="nucleotide sequence ID" value="NZ_JAEMNV010000006.1"/>
</dbReference>
<dbReference type="CDD" id="cd07377">
    <property type="entry name" value="WHTH_GntR"/>
    <property type="match status" value="1"/>
</dbReference>
<dbReference type="AlphaFoldDB" id="A0A934NT41"/>
<dbReference type="PROSITE" id="PS50949">
    <property type="entry name" value="HTH_GNTR"/>
    <property type="match status" value="1"/>
</dbReference>
<evidence type="ECO:0000256" key="1">
    <source>
        <dbReference type="ARBA" id="ARBA00023015"/>
    </source>
</evidence>
<evidence type="ECO:0000313" key="5">
    <source>
        <dbReference type="EMBL" id="MBJ8341004.1"/>
    </source>
</evidence>
<dbReference type="GO" id="GO:0003700">
    <property type="term" value="F:DNA-binding transcription factor activity"/>
    <property type="evidence" value="ECO:0007669"/>
    <property type="project" value="InterPro"/>
</dbReference>
<dbReference type="GO" id="GO:0003677">
    <property type="term" value="F:DNA binding"/>
    <property type="evidence" value="ECO:0007669"/>
    <property type="project" value="UniProtKB-KW"/>
</dbReference>
<reference evidence="5" key="1">
    <citation type="submission" date="2020-12" db="EMBL/GenBank/DDBJ databases">
        <title>Antrihabitans popcorni sp. nov. and Antrihabitans auranticaus sp. nov., isolated from a larva cave.</title>
        <authorList>
            <person name="Lee S.D."/>
            <person name="Kim I.S."/>
        </authorList>
    </citation>
    <scope>NUCLEOTIDE SEQUENCE</scope>
    <source>
        <strain evidence="5">YC3-6</strain>
    </source>
</reference>
<dbReference type="Pfam" id="PF00392">
    <property type="entry name" value="GntR"/>
    <property type="match status" value="1"/>
</dbReference>
<evidence type="ECO:0000313" key="6">
    <source>
        <dbReference type="Proteomes" id="UP000655868"/>
    </source>
</evidence>
<dbReference type="InterPro" id="IPR036390">
    <property type="entry name" value="WH_DNA-bd_sf"/>
</dbReference>
<dbReference type="SMART" id="SM00895">
    <property type="entry name" value="FCD"/>
    <property type="match status" value="1"/>
</dbReference>
<feature type="domain" description="HTH gntR-type" evidence="4">
    <location>
        <begin position="11"/>
        <end position="78"/>
    </location>
</feature>
<dbReference type="InterPro" id="IPR000524">
    <property type="entry name" value="Tscrpt_reg_HTH_GntR"/>
</dbReference>
<name>A0A934NT41_9NOCA</name>
<keyword evidence="6" id="KW-1185">Reference proteome</keyword>
<keyword evidence="2" id="KW-0238">DNA-binding</keyword>
<dbReference type="Proteomes" id="UP000655868">
    <property type="component" value="Unassembled WGS sequence"/>
</dbReference>
<dbReference type="PRINTS" id="PR00035">
    <property type="entry name" value="HTHGNTR"/>
</dbReference>
<dbReference type="PANTHER" id="PTHR43537">
    <property type="entry name" value="TRANSCRIPTIONAL REGULATOR, GNTR FAMILY"/>
    <property type="match status" value="1"/>
</dbReference>
<proteinExistence type="predicted"/>
<dbReference type="Pfam" id="PF07729">
    <property type="entry name" value="FCD"/>
    <property type="match status" value="1"/>
</dbReference>
<dbReference type="Gene3D" id="1.10.10.10">
    <property type="entry name" value="Winged helix-like DNA-binding domain superfamily/Winged helix DNA-binding domain"/>
    <property type="match status" value="1"/>
</dbReference>
<comment type="caution">
    <text evidence="5">The sequence shown here is derived from an EMBL/GenBank/DDBJ whole genome shotgun (WGS) entry which is preliminary data.</text>
</comment>
<dbReference type="EMBL" id="JAEMNV010000006">
    <property type="protein sequence ID" value="MBJ8341004.1"/>
    <property type="molecule type" value="Genomic_DNA"/>
</dbReference>